<dbReference type="STRING" id="1802436.A2370_03070"/>
<gene>
    <name evidence="1" type="ORF">A2370_03070</name>
</gene>
<dbReference type="InterPro" id="IPR003329">
    <property type="entry name" value="Cytidylyl_trans"/>
</dbReference>
<dbReference type="PANTHER" id="PTHR21485:SF6">
    <property type="entry name" value="N-ACYLNEURAMINATE CYTIDYLYLTRANSFERASE-RELATED"/>
    <property type="match status" value="1"/>
</dbReference>
<sequence length="238" mass="26796">MKILGIIPARGGSKRVPGKNIKPVGGKPLIAWTIESALKSHLDRVLVSTDDPKIARIAKRYKAEVPFLRPADLAGDKLGIEPVLIHALNWLKKENGYQPDAIALLMPTSPLRLPKHINEAIEIFKNTRSDSVVSVIEAKANANPHWILKKDSQGKCILFTGQPLTKIITRSQDLPPCYSRNDMIYLLKPKNLLEKKPNLYGNKVELYVMDDFYNADINTPEDLFICRQKMKILKKLPT</sequence>
<accession>A0A1G2QGN9</accession>
<dbReference type="CDD" id="cd02513">
    <property type="entry name" value="CMP-NeuAc_Synthase"/>
    <property type="match status" value="1"/>
</dbReference>
<proteinExistence type="predicted"/>
<dbReference type="Gene3D" id="3.90.550.10">
    <property type="entry name" value="Spore Coat Polysaccharide Biosynthesis Protein SpsA, Chain A"/>
    <property type="match status" value="1"/>
</dbReference>
<dbReference type="PANTHER" id="PTHR21485">
    <property type="entry name" value="HAD SUPERFAMILY MEMBERS CMAS AND KDSC"/>
    <property type="match status" value="1"/>
</dbReference>
<protein>
    <recommendedName>
        <fullName evidence="3">Acylneuraminate cytidylyltransferase</fullName>
    </recommendedName>
</protein>
<dbReference type="SUPFAM" id="SSF53448">
    <property type="entry name" value="Nucleotide-diphospho-sugar transferases"/>
    <property type="match status" value="1"/>
</dbReference>
<organism evidence="1 2">
    <name type="scientific">Candidatus Vogelbacteria bacterium RIFOXYB1_FULL_42_16</name>
    <dbReference type="NCBI Taxonomy" id="1802436"/>
    <lineage>
        <taxon>Bacteria</taxon>
        <taxon>Candidatus Vogeliibacteriota</taxon>
    </lineage>
</organism>
<dbReference type="EMBL" id="MHTH01000005">
    <property type="protein sequence ID" value="OHA59141.1"/>
    <property type="molecule type" value="Genomic_DNA"/>
</dbReference>
<reference evidence="1 2" key="1">
    <citation type="journal article" date="2016" name="Nat. Commun.">
        <title>Thousands of microbial genomes shed light on interconnected biogeochemical processes in an aquifer system.</title>
        <authorList>
            <person name="Anantharaman K."/>
            <person name="Brown C.T."/>
            <person name="Hug L.A."/>
            <person name="Sharon I."/>
            <person name="Castelle C.J."/>
            <person name="Probst A.J."/>
            <person name="Thomas B.C."/>
            <person name="Singh A."/>
            <person name="Wilkins M.J."/>
            <person name="Karaoz U."/>
            <person name="Brodie E.L."/>
            <person name="Williams K.H."/>
            <person name="Hubbard S.S."/>
            <person name="Banfield J.F."/>
        </authorList>
    </citation>
    <scope>NUCLEOTIDE SEQUENCE [LARGE SCALE GENOMIC DNA]</scope>
</reference>
<name>A0A1G2QGN9_9BACT</name>
<evidence type="ECO:0000313" key="2">
    <source>
        <dbReference type="Proteomes" id="UP000176222"/>
    </source>
</evidence>
<dbReference type="InterPro" id="IPR029044">
    <property type="entry name" value="Nucleotide-diphossugar_trans"/>
</dbReference>
<dbReference type="Proteomes" id="UP000176222">
    <property type="component" value="Unassembled WGS sequence"/>
</dbReference>
<dbReference type="Pfam" id="PF02348">
    <property type="entry name" value="CTP_transf_3"/>
    <property type="match status" value="1"/>
</dbReference>
<evidence type="ECO:0008006" key="3">
    <source>
        <dbReference type="Google" id="ProtNLM"/>
    </source>
</evidence>
<dbReference type="GO" id="GO:0008781">
    <property type="term" value="F:N-acylneuraminate cytidylyltransferase activity"/>
    <property type="evidence" value="ECO:0007669"/>
    <property type="project" value="TreeGrafter"/>
</dbReference>
<comment type="caution">
    <text evidence="1">The sequence shown here is derived from an EMBL/GenBank/DDBJ whole genome shotgun (WGS) entry which is preliminary data.</text>
</comment>
<dbReference type="InterPro" id="IPR050793">
    <property type="entry name" value="CMP-NeuNAc_synthase"/>
</dbReference>
<dbReference type="AlphaFoldDB" id="A0A1G2QGN9"/>
<evidence type="ECO:0000313" key="1">
    <source>
        <dbReference type="EMBL" id="OHA59141.1"/>
    </source>
</evidence>